<name>A0AAJ8BF42_LATCA</name>
<evidence type="ECO:0000313" key="14">
    <source>
        <dbReference type="RefSeq" id="XP_050931357.1"/>
    </source>
</evidence>
<feature type="transmembrane region" description="Helical" evidence="11">
    <location>
        <begin position="153"/>
        <end position="176"/>
    </location>
</feature>
<dbReference type="AlphaFoldDB" id="A0AAJ8BF42"/>
<evidence type="ECO:0000313" key="15">
    <source>
        <dbReference type="RefSeq" id="XP_050931358.1"/>
    </source>
</evidence>
<dbReference type="KEGG" id="lcf:108873690"/>
<evidence type="ECO:0000313" key="13">
    <source>
        <dbReference type="Proteomes" id="UP000694890"/>
    </source>
</evidence>
<dbReference type="GO" id="GO:0042102">
    <property type="term" value="P:positive regulation of T cell proliferation"/>
    <property type="evidence" value="ECO:0007669"/>
    <property type="project" value="TreeGrafter"/>
</dbReference>
<reference evidence="14 15" key="1">
    <citation type="submission" date="2025-04" db="UniProtKB">
        <authorList>
            <consortium name="RefSeq"/>
        </authorList>
    </citation>
    <scope>IDENTIFICATION</scope>
    <source>
        <tissue evidence="14 15">Brain</tissue>
    </source>
</reference>
<evidence type="ECO:0000256" key="8">
    <source>
        <dbReference type="ARBA" id="ARBA00023170"/>
    </source>
</evidence>
<keyword evidence="5 11" id="KW-1133">Transmembrane helix</keyword>
<dbReference type="GO" id="GO:0031295">
    <property type="term" value="P:T cell costimulation"/>
    <property type="evidence" value="ECO:0007669"/>
    <property type="project" value="TreeGrafter"/>
</dbReference>
<dbReference type="GeneID" id="108873690"/>
<dbReference type="Proteomes" id="UP000694890">
    <property type="component" value="Linkage group LG14"/>
</dbReference>
<keyword evidence="2" id="KW-1003">Cell membrane</keyword>
<evidence type="ECO:0000256" key="5">
    <source>
        <dbReference type="ARBA" id="ARBA00022989"/>
    </source>
</evidence>
<dbReference type="GO" id="GO:0007166">
    <property type="term" value="P:cell surface receptor signaling pathway"/>
    <property type="evidence" value="ECO:0007669"/>
    <property type="project" value="TreeGrafter"/>
</dbReference>
<evidence type="ECO:0000256" key="1">
    <source>
        <dbReference type="ARBA" id="ARBA00004251"/>
    </source>
</evidence>
<evidence type="ECO:0000256" key="10">
    <source>
        <dbReference type="ARBA" id="ARBA00023319"/>
    </source>
</evidence>
<feature type="signal peptide" evidence="12">
    <location>
        <begin position="1"/>
        <end position="17"/>
    </location>
</feature>
<dbReference type="SUPFAM" id="SSF48726">
    <property type="entry name" value="Immunoglobulin"/>
    <property type="match status" value="1"/>
</dbReference>
<dbReference type="RefSeq" id="XP_050931358.1">
    <property type="nucleotide sequence ID" value="XM_051075401.1"/>
</dbReference>
<evidence type="ECO:0000256" key="2">
    <source>
        <dbReference type="ARBA" id="ARBA00022475"/>
    </source>
</evidence>
<keyword evidence="3 11" id="KW-0812">Transmembrane</keyword>
<dbReference type="Gene3D" id="2.60.40.10">
    <property type="entry name" value="Immunoglobulins"/>
    <property type="match status" value="1"/>
</dbReference>
<dbReference type="GO" id="GO:0009897">
    <property type="term" value="C:external side of plasma membrane"/>
    <property type="evidence" value="ECO:0007669"/>
    <property type="project" value="TreeGrafter"/>
</dbReference>
<dbReference type="RefSeq" id="XP_050931357.1">
    <property type="nucleotide sequence ID" value="XM_051075400.1"/>
</dbReference>
<dbReference type="PANTHER" id="PTHR25466:SF9">
    <property type="entry name" value="FIBRONECTIN TYPE-III DOMAIN-CONTAINING PROTEIN"/>
    <property type="match status" value="1"/>
</dbReference>
<evidence type="ECO:0000256" key="7">
    <source>
        <dbReference type="ARBA" id="ARBA00023157"/>
    </source>
</evidence>
<protein>
    <submittedName>
        <fullName evidence="14 15">Uncharacterized protein LOC108873690 isoform X1</fullName>
    </submittedName>
</protein>
<keyword evidence="9" id="KW-0325">Glycoprotein</keyword>
<keyword evidence="8" id="KW-0675">Receptor</keyword>
<keyword evidence="7" id="KW-1015">Disulfide bond</keyword>
<feature type="chain" id="PRO_5044709877" evidence="12">
    <location>
        <begin position="18"/>
        <end position="225"/>
    </location>
</feature>
<evidence type="ECO:0000256" key="3">
    <source>
        <dbReference type="ARBA" id="ARBA00022692"/>
    </source>
</evidence>
<dbReference type="InterPro" id="IPR051713">
    <property type="entry name" value="T-cell_Activation_Regulation"/>
</dbReference>
<dbReference type="PANTHER" id="PTHR25466">
    <property type="entry name" value="T-LYMPHOCYTE ACTIVATION ANTIGEN"/>
    <property type="match status" value="1"/>
</dbReference>
<evidence type="ECO:0000256" key="6">
    <source>
        <dbReference type="ARBA" id="ARBA00023136"/>
    </source>
</evidence>
<evidence type="ECO:0000256" key="9">
    <source>
        <dbReference type="ARBA" id="ARBA00023180"/>
    </source>
</evidence>
<evidence type="ECO:0000256" key="12">
    <source>
        <dbReference type="SAM" id="SignalP"/>
    </source>
</evidence>
<dbReference type="GO" id="GO:0042130">
    <property type="term" value="P:negative regulation of T cell proliferation"/>
    <property type="evidence" value="ECO:0007669"/>
    <property type="project" value="TreeGrafter"/>
</dbReference>
<evidence type="ECO:0000256" key="4">
    <source>
        <dbReference type="ARBA" id="ARBA00022729"/>
    </source>
</evidence>
<sequence length="225" mass="25281">MICWILLLIKLTSCVCAGTFVVNVTQTSYQAEENHHITLEWTFTTTTHRSLDSVSFLCELILDQRVSTLYELHDGVESQDEEFSGRVQFDKDVLREGRIRLHVSRLRTEDSGRYQCGVFTNYGRGFVECRLNVTAAKNLSEPEELNPPSQGRIGLYVGLGLTAAAAVVLTVCYCLFSHCLPREQDFYSESCGGLEESYSSVDGLEETGGIENPGFQVLSFVFFRM</sequence>
<accession>A0AAJ8BF42</accession>
<keyword evidence="10" id="KW-0393">Immunoglobulin domain</keyword>
<keyword evidence="6 11" id="KW-0472">Membrane</keyword>
<keyword evidence="4 12" id="KW-0732">Signal</keyword>
<comment type="subcellular location">
    <subcellularLocation>
        <location evidence="1">Cell membrane</location>
        <topology evidence="1">Single-pass type I membrane protein</topology>
    </subcellularLocation>
</comment>
<gene>
    <name evidence="14 15" type="primary">LOC108873690</name>
</gene>
<proteinExistence type="predicted"/>
<evidence type="ECO:0000256" key="11">
    <source>
        <dbReference type="SAM" id="Phobius"/>
    </source>
</evidence>
<organism evidence="13 14">
    <name type="scientific">Lates calcarifer</name>
    <name type="common">Barramundi</name>
    <name type="synonym">Holocentrus calcarifer</name>
    <dbReference type="NCBI Taxonomy" id="8187"/>
    <lineage>
        <taxon>Eukaryota</taxon>
        <taxon>Metazoa</taxon>
        <taxon>Chordata</taxon>
        <taxon>Craniata</taxon>
        <taxon>Vertebrata</taxon>
        <taxon>Euteleostomi</taxon>
        <taxon>Actinopterygii</taxon>
        <taxon>Neopterygii</taxon>
        <taxon>Teleostei</taxon>
        <taxon>Neoteleostei</taxon>
        <taxon>Acanthomorphata</taxon>
        <taxon>Carangaria</taxon>
        <taxon>Carangaria incertae sedis</taxon>
        <taxon>Centropomidae</taxon>
        <taxon>Lates</taxon>
    </lineage>
</organism>
<dbReference type="InterPro" id="IPR013783">
    <property type="entry name" value="Ig-like_fold"/>
</dbReference>
<dbReference type="GO" id="GO:0071222">
    <property type="term" value="P:cellular response to lipopolysaccharide"/>
    <property type="evidence" value="ECO:0007669"/>
    <property type="project" value="TreeGrafter"/>
</dbReference>
<dbReference type="InterPro" id="IPR036179">
    <property type="entry name" value="Ig-like_dom_sf"/>
</dbReference>
<dbReference type="GO" id="GO:0006955">
    <property type="term" value="P:immune response"/>
    <property type="evidence" value="ECO:0007669"/>
    <property type="project" value="TreeGrafter"/>
</dbReference>